<sequence>MTSQFSDFLVRALRGYARSVTHELGLTSDRSYVQAEGSATVFLELDRRLPAFPDRGAALLWDQHTGWAVAVETHSGEDLIVQAWFGSDVLPGPRAVARWVDVLLHGAGHPDAGYGSTGQAQADLTRRLVPYATAPLTALSRAA</sequence>
<dbReference type="InterPro" id="IPR046259">
    <property type="entry name" value="DUF6292"/>
</dbReference>
<dbReference type="Proteomes" id="UP001597168">
    <property type="component" value="Unassembled WGS sequence"/>
</dbReference>
<organism evidence="2 3">
    <name type="scientific">Saccharothrix hoggarensis</name>
    <dbReference type="NCBI Taxonomy" id="913853"/>
    <lineage>
        <taxon>Bacteria</taxon>
        <taxon>Bacillati</taxon>
        <taxon>Actinomycetota</taxon>
        <taxon>Actinomycetes</taxon>
        <taxon>Pseudonocardiales</taxon>
        <taxon>Pseudonocardiaceae</taxon>
        <taxon>Saccharothrix</taxon>
    </lineage>
</organism>
<feature type="domain" description="DUF6292" evidence="1">
    <location>
        <begin position="16"/>
        <end position="101"/>
    </location>
</feature>
<accession>A0ABW3R0M2</accession>
<dbReference type="EMBL" id="JBHTLK010000173">
    <property type="protein sequence ID" value="MFD1150662.1"/>
    <property type="molecule type" value="Genomic_DNA"/>
</dbReference>
<evidence type="ECO:0000313" key="3">
    <source>
        <dbReference type="Proteomes" id="UP001597168"/>
    </source>
</evidence>
<comment type="caution">
    <text evidence="2">The sequence shown here is derived from an EMBL/GenBank/DDBJ whole genome shotgun (WGS) entry which is preliminary data.</text>
</comment>
<gene>
    <name evidence="2" type="ORF">ACFQ3T_26325</name>
</gene>
<dbReference type="RefSeq" id="WP_380726948.1">
    <property type="nucleotide sequence ID" value="NZ_JBHTLK010000173.1"/>
</dbReference>
<name>A0ABW3R0M2_9PSEU</name>
<protein>
    <submittedName>
        <fullName evidence="2">DUF6292 family protein</fullName>
    </submittedName>
</protein>
<proteinExistence type="predicted"/>
<reference evidence="3" key="1">
    <citation type="journal article" date="2019" name="Int. J. Syst. Evol. Microbiol.">
        <title>The Global Catalogue of Microorganisms (GCM) 10K type strain sequencing project: providing services to taxonomists for standard genome sequencing and annotation.</title>
        <authorList>
            <consortium name="The Broad Institute Genomics Platform"/>
            <consortium name="The Broad Institute Genome Sequencing Center for Infectious Disease"/>
            <person name="Wu L."/>
            <person name="Ma J."/>
        </authorList>
    </citation>
    <scope>NUCLEOTIDE SEQUENCE [LARGE SCALE GENOMIC DNA]</scope>
    <source>
        <strain evidence="3">CCUG 60214</strain>
    </source>
</reference>
<keyword evidence="3" id="KW-1185">Reference proteome</keyword>
<dbReference type="Pfam" id="PF19809">
    <property type="entry name" value="DUF6292"/>
    <property type="match status" value="1"/>
</dbReference>
<evidence type="ECO:0000313" key="2">
    <source>
        <dbReference type="EMBL" id="MFD1150662.1"/>
    </source>
</evidence>
<evidence type="ECO:0000259" key="1">
    <source>
        <dbReference type="Pfam" id="PF19809"/>
    </source>
</evidence>